<feature type="non-terminal residue" evidence="1">
    <location>
        <position position="1"/>
    </location>
</feature>
<dbReference type="EMBL" id="JAGKQM010000011">
    <property type="protein sequence ID" value="KAH0903122.1"/>
    <property type="molecule type" value="Genomic_DNA"/>
</dbReference>
<name>A0ABQ8BE71_BRANA</name>
<comment type="caution">
    <text evidence="1">The sequence shown here is derived from an EMBL/GenBank/DDBJ whole genome shotgun (WGS) entry which is preliminary data.</text>
</comment>
<gene>
    <name evidence="1" type="ORF">HID58_042625</name>
</gene>
<dbReference type="Proteomes" id="UP000824890">
    <property type="component" value="Unassembled WGS sequence"/>
</dbReference>
<proteinExistence type="predicted"/>
<reference evidence="1 2" key="1">
    <citation type="submission" date="2021-05" db="EMBL/GenBank/DDBJ databases">
        <title>Genome Assembly of Synthetic Allotetraploid Brassica napus Reveals Homoeologous Exchanges between Subgenomes.</title>
        <authorList>
            <person name="Davis J.T."/>
        </authorList>
    </citation>
    <scope>NUCLEOTIDE SEQUENCE [LARGE SCALE GENOMIC DNA]</scope>
    <source>
        <strain evidence="2">cv. Da-Ae</strain>
        <tissue evidence="1">Seedling</tissue>
    </source>
</reference>
<accession>A0ABQ8BE71</accession>
<evidence type="ECO:0000313" key="2">
    <source>
        <dbReference type="Proteomes" id="UP000824890"/>
    </source>
</evidence>
<organism evidence="1 2">
    <name type="scientific">Brassica napus</name>
    <name type="common">Rape</name>
    <dbReference type="NCBI Taxonomy" id="3708"/>
    <lineage>
        <taxon>Eukaryota</taxon>
        <taxon>Viridiplantae</taxon>
        <taxon>Streptophyta</taxon>
        <taxon>Embryophyta</taxon>
        <taxon>Tracheophyta</taxon>
        <taxon>Spermatophyta</taxon>
        <taxon>Magnoliopsida</taxon>
        <taxon>eudicotyledons</taxon>
        <taxon>Gunneridae</taxon>
        <taxon>Pentapetalae</taxon>
        <taxon>rosids</taxon>
        <taxon>malvids</taxon>
        <taxon>Brassicales</taxon>
        <taxon>Brassicaceae</taxon>
        <taxon>Brassiceae</taxon>
        <taxon>Brassica</taxon>
    </lineage>
</organism>
<sequence>RHKRSSQIYLGSDVCPVPEGSLLPLIFFSFCLFHSDPNPKTRRVLFWFVGVSPETCVVKGETHGFLGGAVGCRKVEAGQWETSSTLDLQSDASEGLFHRRSLPEDELCSGYAVEVHIPAPDGDASRLAGGET</sequence>
<evidence type="ECO:0000313" key="1">
    <source>
        <dbReference type="EMBL" id="KAH0903122.1"/>
    </source>
</evidence>
<keyword evidence="2" id="KW-1185">Reference proteome</keyword>
<protein>
    <submittedName>
        <fullName evidence="1">Uncharacterized protein</fullName>
    </submittedName>
</protein>